<evidence type="ECO:0000256" key="3">
    <source>
        <dbReference type="SAM" id="Phobius"/>
    </source>
</evidence>
<dbReference type="RefSeq" id="WP_013202083.1">
    <property type="nucleotide sequence ID" value="NC_014306.1"/>
</dbReference>
<organism evidence="5">
    <name type="scientific">Erwinia billingiae (strain Eb661)</name>
    <dbReference type="NCBI Taxonomy" id="634500"/>
    <lineage>
        <taxon>Bacteria</taxon>
        <taxon>Pseudomonadati</taxon>
        <taxon>Pseudomonadota</taxon>
        <taxon>Gammaproteobacteria</taxon>
        <taxon>Enterobacterales</taxon>
        <taxon>Erwiniaceae</taxon>
        <taxon>Erwinia</taxon>
    </lineage>
</organism>
<name>D8MRY6_ERWBE</name>
<dbReference type="AlphaFoldDB" id="D8MRY6"/>
<dbReference type="Gene3D" id="3.10.450.300">
    <property type="entry name" value="YebF/Colicin-M immunity protein"/>
    <property type="match status" value="1"/>
</dbReference>
<keyword evidence="5" id="KW-1185">Reference proteome</keyword>
<keyword evidence="1 2" id="KW-1015">Disulfide bond</keyword>
<dbReference type="InterPro" id="IPR038703">
    <property type="entry name" value="YebF/Cmi_sf"/>
</dbReference>
<keyword evidence="3" id="KW-0472">Membrane</keyword>
<dbReference type="eggNOG" id="ENOG502ZW51">
    <property type="taxonomic scope" value="Bacteria"/>
</dbReference>
<dbReference type="InterPro" id="IPR025603">
    <property type="entry name" value="YebF/ColM_immunity"/>
</dbReference>
<accession>D8MRY6</accession>
<dbReference type="GeneID" id="90512082"/>
<proteinExistence type="predicted"/>
<evidence type="ECO:0000256" key="2">
    <source>
        <dbReference type="PROSITE-ProRule" id="PRU01323"/>
    </source>
</evidence>
<dbReference type="KEGG" id="ebi:EbC_20620"/>
<evidence type="ECO:0000256" key="1">
    <source>
        <dbReference type="ARBA" id="ARBA00023157"/>
    </source>
</evidence>
<evidence type="ECO:0000313" key="5">
    <source>
        <dbReference type="Proteomes" id="UP000008793"/>
    </source>
</evidence>
<dbReference type="STRING" id="634500.EbC_20620"/>
<sequence>MNRKVKIGIWAIVLIVTVPLAAVIALIYLRTGHYLYSEENLAKCQKFTPEQAKIVVLRSRLKNYDGWSSEGKAWSAAQAAQITFLDGEIHKTDSDWFIPFTQTNTENVKKYFAMLDCGTLIVEYAAEPEEPPR</sequence>
<dbReference type="HOGENOM" id="CLU_1903468_0_0_6"/>
<keyword evidence="3" id="KW-0812">Transmembrane</keyword>
<evidence type="ECO:0000313" key="4">
    <source>
        <dbReference type="EMBL" id="CAX59593.1"/>
    </source>
</evidence>
<reference evidence="4 5" key="1">
    <citation type="journal article" date="2010" name="BMC Genomics">
        <title>Genome comparison of the epiphytic bacteria Erwinia billingiae and E. tasmaniensis with the pear pathogen E. pyrifoliae.</title>
        <authorList>
            <person name="Kube M."/>
            <person name="Migdoll A.M."/>
            <person name="Gehring I."/>
            <person name="Heitmann K."/>
            <person name="Mayer Y."/>
            <person name="Kuhl H."/>
            <person name="Knaust F."/>
            <person name="Geider K."/>
            <person name="Reinhardt R."/>
        </authorList>
    </citation>
    <scope>NUCLEOTIDE SEQUENCE [LARGE SCALE GENOMIC DNA]</scope>
    <source>
        <strain evidence="4 5">Eb661</strain>
    </source>
</reference>
<dbReference type="PROSITE" id="PS51979">
    <property type="entry name" value="YEBF_CMI"/>
    <property type="match status" value="1"/>
</dbReference>
<feature type="transmembrane region" description="Helical" evidence="3">
    <location>
        <begin position="7"/>
        <end position="29"/>
    </location>
</feature>
<protein>
    <submittedName>
        <fullName evidence="4">Uncharacterized protein, similar to colicin M resistance protein</fullName>
    </submittedName>
</protein>
<dbReference type="Proteomes" id="UP000008793">
    <property type="component" value="Chromosome"/>
</dbReference>
<feature type="disulfide bond" evidence="2">
    <location>
        <begin position="44"/>
        <end position="117"/>
    </location>
</feature>
<keyword evidence="3" id="KW-1133">Transmembrane helix</keyword>
<gene>
    <name evidence="4" type="ordered locus">EbC_20620</name>
</gene>
<dbReference type="EMBL" id="FP236843">
    <property type="protein sequence ID" value="CAX59593.1"/>
    <property type="molecule type" value="Genomic_DNA"/>
</dbReference>